<dbReference type="GO" id="GO:0043565">
    <property type="term" value="F:sequence-specific DNA binding"/>
    <property type="evidence" value="ECO:0007669"/>
    <property type="project" value="TreeGrafter"/>
</dbReference>
<reference evidence="9" key="1">
    <citation type="submission" date="2021-01" db="EMBL/GenBank/DDBJ databases">
        <authorList>
            <person name="Lovell J.T."/>
            <person name="Bentley N."/>
            <person name="Bhattarai G."/>
            <person name="Jenkins J.W."/>
            <person name="Sreedasyam A."/>
            <person name="Alarcon Y."/>
            <person name="Bock C."/>
            <person name="Boston L."/>
            <person name="Carlson J."/>
            <person name="Cervantes K."/>
            <person name="Clermont K."/>
            <person name="Krom N."/>
            <person name="Kubenka K."/>
            <person name="Mamidi S."/>
            <person name="Mattison C."/>
            <person name="Monteros M."/>
            <person name="Pisani C."/>
            <person name="Plott C."/>
            <person name="Rajasekar S."/>
            <person name="Rhein H.S."/>
            <person name="Rohla C."/>
            <person name="Song M."/>
            <person name="Hilaire R.S."/>
            <person name="Shu S."/>
            <person name="Wells L."/>
            <person name="Wang X."/>
            <person name="Webber J."/>
            <person name="Heerema R.J."/>
            <person name="Klein P."/>
            <person name="Conner P."/>
            <person name="Grauke L."/>
            <person name="Grimwood J."/>
            <person name="Schmutz J."/>
            <person name="Randall J.J."/>
        </authorList>
    </citation>
    <scope>NUCLEOTIDE SEQUENCE</scope>
    <source>
        <tissue evidence="9">Leaf</tissue>
    </source>
</reference>
<dbReference type="OrthoDB" id="1896834at2759"/>
<organism evidence="9 10">
    <name type="scientific">Carya illinoinensis</name>
    <name type="common">Pecan</name>
    <dbReference type="NCBI Taxonomy" id="32201"/>
    <lineage>
        <taxon>Eukaryota</taxon>
        <taxon>Viridiplantae</taxon>
        <taxon>Streptophyta</taxon>
        <taxon>Embryophyta</taxon>
        <taxon>Tracheophyta</taxon>
        <taxon>Spermatophyta</taxon>
        <taxon>Magnoliopsida</taxon>
        <taxon>eudicotyledons</taxon>
        <taxon>Gunneridae</taxon>
        <taxon>Pentapetalae</taxon>
        <taxon>rosids</taxon>
        <taxon>fabids</taxon>
        <taxon>Fagales</taxon>
        <taxon>Juglandaceae</taxon>
        <taxon>Carya</taxon>
    </lineage>
</organism>
<evidence type="ECO:0000259" key="7">
    <source>
        <dbReference type="PROSITE" id="PS51369"/>
    </source>
</evidence>
<feature type="domain" description="R" evidence="8">
    <location>
        <begin position="221"/>
        <end position="238"/>
    </location>
</feature>
<dbReference type="PROSITE" id="PS51370">
    <property type="entry name" value="R"/>
    <property type="match status" value="1"/>
</dbReference>
<evidence type="ECO:0000256" key="4">
    <source>
        <dbReference type="ARBA" id="ARBA00023125"/>
    </source>
</evidence>
<dbReference type="GO" id="GO:0003700">
    <property type="term" value="F:DNA-binding transcription factor activity"/>
    <property type="evidence" value="ECO:0007669"/>
    <property type="project" value="InterPro"/>
</dbReference>
<evidence type="ECO:0000256" key="3">
    <source>
        <dbReference type="ARBA" id="ARBA00023015"/>
    </source>
</evidence>
<keyword evidence="6" id="KW-0539">Nucleus</keyword>
<evidence type="ECO:0000256" key="6">
    <source>
        <dbReference type="ARBA" id="ARBA00023242"/>
    </source>
</evidence>
<evidence type="ECO:0000256" key="5">
    <source>
        <dbReference type="ARBA" id="ARBA00023163"/>
    </source>
</evidence>
<evidence type="ECO:0008006" key="11">
    <source>
        <dbReference type="Google" id="ProtNLM"/>
    </source>
</evidence>
<dbReference type="GO" id="GO:0005634">
    <property type="term" value="C:nucleus"/>
    <property type="evidence" value="ECO:0007669"/>
    <property type="project" value="UniProtKB-SubCell"/>
</dbReference>
<dbReference type="InterPro" id="IPR017888">
    <property type="entry name" value="CYC/TB1_R_domain"/>
</dbReference>
<proteinExistence type="predicted"/>
<gene>
    <name evidence="9" type="ORF">I3842_04G040100</name>
</gene>
<accession>A0A922JQ54</accession>
<comment type="caution">
    <text evidence="9">The sequence shown here is derived from an EMBL/GenBank/DDBJ whole genome shotgun (WGS) entry which is preliminary data.</text>
</comment>
<evidence type="ECO:0000313" key="10">
    <source>
        <dbReference type="Proteomes" id="UP000811246"/>
    </source>
</evidence>
<dbReference type="PROSITE" id="PS51369">
    <property type="entry name" value="TCP"/>
    <property type="match status" value="1"/>
</dbReference>
<dbReference type="Pfam" id="PF03634">
    <property type="entry name" value="TCP"/>
    <property type="match status" value="1"/>
</dbReference>
<dbReference type="GO" id="GO:2000032">
    <property type="term" value="P:regulation of secondary shoot formation"/>
    <property type="evidence" value="ECO:0007669"/>
    <property type="project" value="TreeGrafter"/>
</dbReference>
<evidence type="ECO:0000313" key="9">
    <source>
        <dbReference type="EMBL" id="KAG6716258.1"/>
    </source>
</evidence>
<evidence type="ECO:0000256" key="2">
    <source>
        <dbReference type="ARBA" id="ARBA00022473"/>
    </source>
</evidence>
<comment type="subcellular location">
    <subcellularLocation>
        <location evidence="1">Nucleus</location>
    </subcellularLocation>
</comment>
<feature type="domain" description="TCP" evidence="7">
    <location>
        <begin position="92"/>
        <end position="150"/>
    </location>
</feature>
<dbReference type="InterPro" id="IPR017887">
    <property type="entry name" value="TF_TCP_subgr"/>
</dbReference>
<keyword evidence="5" id="KW-0804">Transcription</keyword>
<dbReference type="InterPro" id="IPR005333">
    <property type="entry name" value="Transcription_factor_TCP"/>
</dbReference>
<dbReference type="Proteomes" id="UP000811246">
    <property type="component" value="Chromosome 4"/>
</dbReference>
<keyword evidence="3" id="KW-0805">Transcription regulation</keyword>
<sequence length="353" mass="39745">MFSSTNSLNPPSHYPSSSCHHFPSPFPNHEFDGILHNEHHHDQLASRFLTTNHAPFPENVSFAVSRYPTMTMQNNGDYTASISNFLAKKPVKKDQRSKIYTSQGLRDRRVRLSTGIAREFFDLQDMLGFDKASQTVDWLLSKSRKAIKEVAQMNQNFNGHAKSSSSPMSDDQVISAINIDVDDSGNLEGRVSKGRSLLGVSKEKIKMERVKKAASIHLLSKESRAKARERARERTREKIGNGWLHESKKLAAGTQIVQQCLRSQSDQLEACIRSSKVVGEIEVLSSHLPADRDPGANNIADESFVIRRNFKPSERLNYQPNLMISKDLSSNNENSNYFPNLGLTWDIDSTVEL</sequence>
<dbReference type="PANTHER" id="PTHR31072:SF224">
    <property type="entry name" value="TRANSCRIPTION FACTOR TCP1"/>
    <property type="match status" value="1"/>
</dbReference>
<dbReference type="EMBL" id="CM031828">
    <property type="protein sequence ID" value="KAG6716258.1"/>
    <property type="molecule type" value="Genomic_DNA"/>
</dbReference>
<keyword evidence="4" id="KW-0238">DNA-binding</keyword>
<dbReference type="AlphaFoldDB" id="A0A922JQ54"/>
<dbReference type="PANTHER" id="PTHR31072">
    <property type="entry name" value="TRANSCRIPTION FACTOR TCP4-RELATED"/>
    <property type="match status" value="1"/>
</dbReference>
<name>A0A922JQ54_CARIL</name>
<evidence type="ECO:0000259" key="8">
    <source>
        <dbReference type="PROSITE" id="PS51370"/>
    </source>
</evidence>
<evidence type="ECO:0000256" key="1">
    <source>
        <dbReference type="ARBA" id="ARBA00004123"/>
    </source>
</evidence>
<keyword evidence="2" id="KW-0217">Developmental protein</keyword>
<protein>
    <recommendedName>
        <fullName evidence="11">Cycloidea-like protein</fullName>
    </recommendedName>
</protein>